<comment type="similarity">
    <text evidence="1">Belongs to the copine family.</text>
</comment>
<comment type="caution">
    <text evidence="3">The sequence shown here is derived from an EMBL/GenBank/DDBJ whole genome shotgun (WGS) entry which is preliminary data.</text>
</comment>
<dbReference type="InterPro" id="IPR000008">
    <property type="entry name" value="C2_dom"/>
</dbReference>
<proteinExistence type="inferred from homology"/>
<gene>
    <name evidence="3" type="ORF">M0813_16066</name>
</gene>
<dbReference type="Pfam" id="PF00168">
    <property type="entry name" value="C2"/>
    <property type="match status" value="1"/>
</dbReference>
<dbReference type="Proteomes" id="UP001150062">
    <property type="component" value="Unassembled WGS sequence"/>
</dbReference>
<accession>A0ABQ8Z0K4</accession>
<dbReference type="InterPro" id="IPR010734">
    <property type="entry name" value="Copine_C"/>
</dbReference>
<sequence length="426" mass="48271">MGSSGCTLNQQLVNDKKSNRKNGSCIILAEEKCGPNSIIHCKMRGIKLDKKDRFGKSDPYVIFSRSKIEDEGWIPAHETEYIKNTLNPIWKPFSIPLQKLGGDFHRKIRMTCYDWNKSGKPDLIGHVETTLNELINQNKREFELIEPKKAKKKKYKNSGILEFTQLTYEKEDTFLDYIAGGTEISLVVAIDYTGSNGYFTMENSLHYTGSGQFNDYQNAIYYIGQILAQYDTSNLFPAFGFGAKIGGKVSHCFPLTGDKQNPYCLGVQGLLQAYLNSFKLPAFTLYGPTNFAPIINSTAKICRNLVQQGIHKYFILLILTDGDITDMNETMSAIIEASDLPISIVIVGIGQENFDSMEKLDSDENLLTYNGKTAQRDIVQFVPLREYKNKGMGELARVTLAEIPRQFFSYYKNKNISPNERRTFQN</sequence>
<dbReference type="EMBL" id="JAOAOG010000077">
    <property type="protein sequence ID" value="KAJ6250416.1"/>
    <property type="molecule type" value="Genomic_DNA"/>
</dbReference>
<dbReference type="PROSITE" id="PS50004">
    <property type="entry name" value="C2"/>
    <property type="match status" value="1"/>
</dbReference>
<dbReference type="InterPro" id="IPR037768">
    <property type="entry name" value="C2B_Copine"/>
</dbReference>
<evidence type="ECO:0000313" key="4">
    <source>
        <dbReference type="Proteomes" id="UP001150062"/>
    </source>
</evidence>
<protein>
    <submittedName>
        <fullName evidence="3">Copine</fullName>
    </submittedName>
</protein>
<evidence type="ECO:0000313" key="3">
    <source>
        <dbReference type="EMBL" id="KAJ6250416.1"/>
    </source>
</evidence>
<dbReference type="SUPFAM" id="SSF49562">
    <property type="entry name" value="C2 domain (Calcium/lipid-binding domain, CaLB)"/>
    <property type="match status" value="1"/>
</dbReference>
<dbReference type="InterPro" id="IPR036465">
    <property type="entry name" value="vWFA_dom_sf"/>
</dbReference>
<dbReference type="Pfam" id="PF07002">
    <property type="entry name" value="Copine"/>
    <property type="match status" value="1"/>
</dbReference>
<dbReference type="CDD" id="cd04047">
    <property type="entry name" value="C2B_Copine"/>
    <property type="match status" value="1"/>
</dbReference>
<dbReference type="InterPro" id="IPR035892">
    <property type="entry name" value="C2_domain_sf"/>
</dbReference>
<reference evidence="3" key="1">
    <citation type="submission" date="2022-08" db="EMBL/GenBank/DDBJ databases">
        <title>Novel sulfate-reducing endosymbionts in the free-living metamonad Anaeramoeba.</title>
        <authorList>
            <person name="Jerlstrom-Hultqvist J."/>
            <person name="Cepicka I."/>
            <person name="Gallot-Lavallee L."/>
            <person name="Salas-Leiva D."/>
            <person name="Curtis B.A."/>
            <person name="Zahonova K."/>
            <person name="Pipaliya S."/>
            <person name="Dacks J."/>
            <person name="Roger A.J."/>
        </authorList>
    </citation>
    <scope>NUCLEOTIDE SEQUENCE</scope>
    <source>
        <strain evidence="3">Schooner1</strain>
    </source>
</reference>
<organism evidence="3 4">
    <name type="scientific">Anaeramoeba flamelloides</name>
    <dbReference type="NCBI Taxonomy" id="1746091"/>
    <lineage>
        <taxon>Eukaryota</taxon>
        <taxon>Metamonada</taxon>
        <taxon>Anaeramoebidae</taxon>
        <taxon>Anaeramoeba</taxon>
    </lineage>
</organism>
<evidence type="ECO:0000256" key="1">
    <source>
        <dbReference type="ARBA" id="ARBA00009048"/>
    </source>
</evidence>
<dbReference type="PANTHER" id="PTHR10857:SF106">
    <property type="entry name" value="C2 DOMAIN-CONTAINING PROTEIN"/>
    <property type="match status" value="1"/>
</dbReference>
<dbReference type="SMART" id="SM00239">
    <property type="entry name" value="C2"/>
    <property type="match status" value="1"/>
</dbReference>
<dbReference type="SUPFAM" id="SSF53300">
    <property type="entry name" value="vWA-like"/>
    <property type="match status" value="1"/>
</dbReference>
<keyword evidence="4" id="KW-1185">Reference proteome</keyword>
<evidence type="ECO:0000259" key="2">
    <source>
        <dbReference type="PROSITE" id="PS50004"/>
    </source>
</evidence>
<dbReference type="PANTHER" id="PTHR10857">
    <property type="entry name" value="COPINE"/>
    <property type="match status" value="1"/>
</dbReference>
<feature type="domain" description="C2" evidence="2">
    <location>
        <begin position="17"/>
        <end position="144"/>
    </location>
</feature>
<name>A0ABQ8Z0K4_9EUKA</name>
<dbReference type="InterPro" id="IPR045052">
    <property type="entry name" value="Copine"/>
</dbReference>
<dbReference type="Gene3D" id="2.60.40.150">
    <property type="entry name" value="C2 domain"/>
    <property type="match status" value="1"/>
</dbReference>